<dbReference type="FunFam" id="1.25.70.10:FF:000001">
    <property type="entry name" value="Mitochondrial transcription termination factor-like"/>
    <property type="match status" value="1"/>
</dbReference>
<dbReference type="Pfam" id="PF02536">
    <property type="entry name" value="mTERF"/>
    <property type="match status" value="1"/>
</dbReference>
<evidence type="ECO:0000256" key="3">
    <source>
        <dbReference type="ARBA" id="ARBA00022946"/>
    </source>
</evidence>
<name>A0AAQ3XDS7_PASNO</name>
<keyword evidence="2" id="KW-0806">Transcription termination</keyword>
<evidence type="ECO:0000313" key="4">
    <source>
        <dbReference type="EMBL" id="WVZ96126.1"/>
    </source>
</evidence>
<proteinExistence type="inferred from homology"/>
<dbReference type="Gene3D" id="1.25.70.10">
    <property type="entry name" value="Transcription termination factor 3, mitochondrial"/>
    <property type="match status" value="2"/>
</dbReference>
<protein>
    <submittedName>
        <fullName evidence="4">Uncharacterized protein</fullName>
    </submittedName>
</protein>
<accession>A0AAQ3XDS7</accession>
<dbReference type="PANTHER" id="PTHR13068">
    <property type="entry name" value="CGI-12 PROTEIN-RELATED"/>
    <property type="match status" value="1"/>
</dbReference>
<reference evidence="4 5" key="1">
    <citation type="submission" date="2024-02" db="EMBL/GenBank/DDBJ databases">
        <title>High-quality chromosome-scale genome assembly of Pensacola bahiagrass (Paspalum notatum Flugge var. saurae).</title>
        <authorList>
            <person name="Vega J.M."/>
            <person name="Podio M."/>
            <person name="Orjuela J."/>
            <person name="Siena L.A."/>
            <person name="Pessino S.C."/>
            <person name="Combes M.C."/>
            <person name="Mariac C."/>
            <person name="Albertini E."/>
            <person name="Pupilli F."/>
            <person name="Ortiz J.P.A."/>
            <person name="Leblanc O."/>
        </authorList>
    </citation>
    <scope>NUCLEOTIDE SEQUENCE [LARGE SCALE GENOMIC DNA]</scope>
    <source>
        <strain evidence="4">R1</strain>
        <tissue evidence="4">Leaf</tissue>
    </source>
</reference>
<gene>
    <name evidence="4" type="ORF">U9M48_041801</name>
</gene>
<evidence type="ECO:0000256" key="1">
    <source>
        <dbReference type="ARBA" id="ARBA00007692"/>
    </source>
</evidence>
<dbReference type="PANTHER" id="PTHR13068:SF102">
    <property type="entry name" value="OS11G0246100 PROTEIN"/>
    <property type="match status" value="1"/>
</dbReference>
<dbReference type="InterPro" id="IPR038538">
    <property type="entry name" value="MTERF_sf"/>
</dbReference>
<comment type="similarity">
    <text evidence="1">Belongs to the mTERF family.</text>
</comment>
<sequence length="402" mass="43922">MLRLRNHLLPLLRAASPLPLHSPTHHRAFRFLSTSPAPFSLEDYLVAACGLAPDQARKASKKAFEEASKGSKKPFEGLSRSRLNTASNPDAVLALLSGAGLSRAHIAAVVVADPLILRSSAKIIGPRLVAIRDRVGLSTQQIYQLLLVGSRAVRRCDVLPALQFFISFFGSFEQALVAIKRSIAILFVDIDRVAKPNIELFRQWGLSARDTVHICSHFPLLLVFNPERVKGFVVRAEALGVPRSSGVFKYALGLVSRISKDKVAARLEFLKGALGCSEEEVAMAVSRMPSILGISEECLLPKIHFLLNEVGLEPRHIVERPSLLGLSLEKRLVPRHRVMKLLQAKGLLDSHRRFYSLASTGEQTFRLKFVDCHKDSVPGLAEAYAAATVGGVPLGSPSLTSL</sequence>
<dbReference type="SMART" id="SM00733">
    <property type="entry name" value="Mterf"/>
    <property type="match status" value="5"/>
</dbReference>
<evidence type="ECO:0000313" key="5">
    <source>
        <dbReference type="Proteomes" id="UP001341281"/>
    </source>
</evidence>
<keyword evidence="2" id="KW-0805">Transcription regulation</keyword>
<dbReference type="GO" id="GO:0003676">
    <property type="term" value="F:nucleic acid binding"/>
    <property type="evidence" value="ECO:0007669"/>
    <property type="project" value="InterPro"/>
</dbReference>
<dbReference type="EMBL" id="CP144754">
    <property type="protein sequence ID" value="WVZ96126.1"/>
    <property type="molecule type" value="Genomic_DNA"/>
</dbReference>
<dbReference type="GO" id="GO:0006353">
    <property type="term" value="P:DNA-templated transcription termination"/>
    <property type="evidence" value="ECO:0007669"/>
    <property type="project" value="UniProtKB-KW"/>
</dbReference>
<keyword evidence="5" id="KW-1185">Reference proteome</keyword>
<dbReference type="InterPro" id="IPR003690">
    <property type="entry name" value="MTERF"/>
</dbReference>
<keyword evidence="3" id="KW-0809">Transit peptide</keyword>
<dbReference type="AlphaFoldDB" id="A0AAQ3XDS7"/>
<organism evidence="4 5">
    <name type="scientific">Paspalum notatum var. saurae</name>
    <dbReference type="NCBI Taxonomy" id="547442"/>
    <lineage>
        <taxon>Eukaryota</taxon>
        <taxon>Viridiplantae</taxon>
        <taxon>Streptophyta</taxon>
        <taxon>Embryophyta</taxon>
        <taxon>Tracheophyta</taxon>
        <taxon>Spermatophyta</taxon>
        <taxon>Magnoliopsida</taxon>
        <taxon>Liliopsida</taxon>
        <taxon>Poales</taxon>
        <taxon>Poaceae</taxon>
        <taxon>PACMAD clade</taxon>
        <taxon>Panicoideae</taxon>
        <taxon>Andropogonodae</taxon>
        <taxon>Paspaleae</taxon>
        <taxon>Paspalinae</taxon>
        <taxon>Paspalum</taxon>
    </lineage>
</organism>
<evidence type="ECO:0000256" key="2">
    <source>
        <dbReference type="ARBA" id="ARBA00022472"/>
    </source>
</evidence>
<dbReference type="Proteomes" id="UP001341281">
    <property type="component" value="Chromosome 10"/>
</dbReference>
<keyword evidence="2" id="KW-0804">Transcription</keyword>